<evidence type="ECO:0000313" key="2">
    <source>
        <dbReference type="EMBL" id="SDQ63795.1"/>
    </source>
</evidence>
<keyword evidence="1" id="KW-0732">Signal</keyword>
<name>A0A1H1CHY7_9ACTN</name>
<dbReference type="STRING" id="47312.SAMN04489765_1216"/>
<keyword evidence="3" id="KW-1185">Reference proteome</keyword>
<dbReference type="AlphaFoldDB" id="A0A1H1CHY7"/>
<dbReference type="InterPro" id="IPR043504">
    <property type="entry name" value="Peptidase_S1_PA_chymotrypsin"/>
</dbReference>
<protein>
    <recommendedName>
        <fullName evidence="4">Trypsin</fullName>
    </recommendedName>
</protein>
<gene>
    <name evidence="2" type="ORF">SAMN04489765_1216</name>
</gene>
<proteinExistence type="predicted"/>
<dbReference type="InterPro" id="IPR009003">
    <property type="entry name" value="Peptidase_S1_PA"/>
</dbReference>
<organism evidence="2 3">
    <name type="scientific">Tsukamurella pulmonis</name>
    <dbReference type="NCBI Taxonomy" id="47312"/>
    <lineage>
        <taxon>Bacteria</taxon>
        <taxon>Bacillati</taxon>
        <taxon>Actinomycetota</taxon>
        <taxon>Actinomycetes</taxon>
        <taxon>Mycobacteriales</taxon>
        <taxon>Tsukamurellaceae</taxon>
        <taxon>Tsukamurella</taxon>
    </lineage>
</organism>
<dbReference type="SUPFAM" id="SSF50494">
    <property type="entry name" value="Trypsin-like serine proteases"/>
    <property type="match status" value="1"/>
</dbReference>
<dbReference type="Gene3D" id="2.40.10.10">
    <property type="entry name" value="Trypsin-like serine proteases"/>
    <property type="match status" value="2"/>
</dbReference>
<evidence type="ECO:0000256" key="1">
    <source>
        <dbReference type="SAM" id="SignalP"/>
    </source>
</evidence>
<evidence type="ECO:0008006" key="4">
    <source>
        <dbReference type="Google" id="ProtNLM"/>
    </source>
</evidence>
<dbReference type="OrthoDB" id="4536940at2"/>
<dbReference type="Proteomes" id="UP000183053">
    <property type="component" value="Unassembled WGS sequence"/>
</dbReference>
<evidence type="ECO:0000313" key="3">
    <source>
        <dbReference type="Proteomes" id="UP000183053"/>
    </source>
</evidence>
<accession>A0A1H1CHY7</accession>
<reference evidence="3" key="1">
    <citation type="submission" date="2016-10" db="EMBL/GenBank/DDBJ databases">
        <authorList>
            <person name="Varghese N."/>
            <person name="Submissions S."/>
        </authorList>
    </citation>
    <scope>NUCLEOTIDE SEQUENCE [LARGE SCALE GENOMIC DNA]</scope>
    <source>
        <strain evidence="3">DSM 44142</strain>
    </source>
</reference>
<sequence>MRPSLLRRLTVAATAAVGIATSSLVVAPAGAAPTLVVGPGTEIAVVQKKTAQGYDVSACTLGVLALTPSGERVGVTAGHCGKAGQQVAVPVPGRGRTIAEVGTIKQSSNPNVSKDGWINDLNEPDWATVAFKPGVPLSNSLGRVKPTKLGRAVVGDRVCRQGVTTGWQCGTVVDVAPHRILTDLKGDHGDSGGPLVRLSDGAALGLTTGGIQVTKTAPVQSEFIDLGFVFAQAGGLRLAV</sequence>
<dbReference type="RefSeq" id="WP_068566721.1">
    <property type="nucleotide sequence ID" value="NZ_FNLF01000002.1"/>
</dbReference>
<dbReference type="EMBL" id="FNLF01000002">
    <property type="protein sequence ID" value="SDQ63795.1"/>
    <property type="molecule type" value="Genomic_DNA"/>
</dbReference>
<feature type="signal peptide" evidence="1">
    <location>
        <begin position="1"/>
        <end position="31"/>
    </location>
</feature>
<feature type="chain" id="PRO_5010238125" description="Trypsin" evidence="1">
    <location>
        <begin position="32"/>
        <end position="240"/>
    </location>
</feature>
<dbReference type="CDD" id="cd21112">
    <property type="entry name" value="alphaLP-like"/>
    <property type="match status" value="1"/>
</dbReference>